<dbReference type="PANTHER" id="PTHR10965:SF0">
    <property type="entry name" value="LARGE RIBOSOMAL SUBUNIT PROTEIN EL38"/>
    <property type="match status" value="1"/>
</dbReference>
<dbReference type="Proteomes" id="UP000030653">
    <property type="component" value="Unassembled WGS sequence"/>
</dbReference>
<dbReference type="HOGENOM" id="CLU_152057_1_0_1"/>
<sequence>MPKEIRDIKVFLVHAHRKDAKSIHIKKTVSRHVSLKPKTKFKLRCSRFLYTLVLDDPERADKLAASFPPGLEVKKVEPTVAKKK</sequence>
<dbReference type="GeneID" id="63688441"/>
<dbReference type="GO" id="GO:0003735">
    <property type="term" value="F:structural constituent of ribosome"/>
    <property type="evidence" value="ECO:0007669"/>
    <property type="project" value="InterPro"/>
</dbReference>
<organism evidence="5 6">
    <name type="scientific">Dacryopinax primogenitus (strain DJM 731)</name>
    <name type="common">Brown rot fungus</name>
    <dbReference type="NCBI Taxonomy" id="1858805"/>
    <lineage>
        <taxon>Eukaryota</taxon>
        <taxon>Fungi</taxon>
        <taxon>Dikarya</taxon>
        <taxon>Basidiomycota</taxon>
        <taxon>Agaricomycotina</taxon>
        <taxon>Dacrymycetes</taxon>
        <taxon>Dacrymycetales</taxon>
        <taxon>Dacrymycetaceae</taxon>
        <taxon>Dacryopinax</taxon>
    </lineage>
</organism>
<accession>M5FU86</accession>
<dbReference type="STRING" id="1858805.M5FU86"/>
<dbReference type="Gene3D" id="3.30.720.90">
    <property type="match status" value="1"/>
</dbReference>
<protein>
    <submittedName>
        <fullName evidence="5">Ribosomal protein L38e</fullName>
    </submittedName>
</protein>
<dbReference type="GO" id="GO:0022625">
    <property type="term" value="C:cytosolic large ribosomal subunit"/>
    <property type="evidence" value="ECO:0007669"/>
    <property type="project" value="TreeGrafter"/>
</dbReference>
<keyword evidence="3 4" id="KW-0687">Ribonucleoprotein</keyword>
<dbReference type="EMBL" id="JH795869">
    <property type="protein sequence ID" value="EJT99748.1"/>
    <property type="molecule type" value="Genomic_DNA"/>
</dbReference>
<keyword evidence="2 4" id="KW-0689">Ribosomal protein</keyword>
<dbReference type="RefSeq" id="XP_040626646.1">
    <property type="nucleotide sequence ID" value="XM_040773379.1"/>
</dbReference>
<evidence type="ECO:0000256" key="2">
    <source>
        <dbReference type="ARBA" id="ARBA00022980"/>
    </source>
</evidence>
<dbReference type="Pfam" id="PF01781">
    <property type="entry name" value="Ribosomal_L38e"/>
    <property type="match status" value="1"/>
</dbReference>
<gene>
    <name evidence="5" type="ORF">DACRYDRAFT_23762</name>
</gene>
<dbReference type="GO" id="GO:0022618">
    <property type="term" value="P:protein-RNA complex assembly"/>
    <property type="evidence" value="ECO:0007669"/>
    <property type="project" value="TreeGrafter"/>
</dbReference>
<evidence type="ECO:0000256" key="3">
    <source>
        <dbReference type="ARBA" id="ARBA00023274"/>
    </source>
</evidence>
<dbReference type="GO" id="GO:0006412">
    <property type="term" value="P:translation"/>
    <property type="evidence" value="ECO:0007669"/>
    <property type="project" value="InterPro"/>
</dbReference>
<evidence type="ECO:0000313" key="5">
    <source>
        <dbReference type="EMBL" id="EJT99748.1"/>
    </source>
</evidence>
<dbReference type="FunFam" id="3.30.720.90:FF:000001">
    <property type="entry name" value="60S ribosomal protein L38"/>
    <property type="match status" value="1"/>
</dbReference>
<proteinExistence type="inferred from homology"/>
<evidence type="ECO:0000256" key="4">
    <source>
        <dbReference type="RuleBase" id="RU003445"/>
    </source>
</evidence>
<dbReference type="PANTHER" id="PTHR10965">
    <property type="entry name" value="60S RIBOSOMAL PROTEIN L38"/>
    <property type="match status" value="1"/>
</dbReference>
<reference evidence="5 6" key="1">
    <citation type="journal article" date="2012" name="Science">
        <title>The Paleozoic origin of enzymatic lignin decomposition reconstructed from 31 fungal genomes.</title>
        <authorList>
            <person name="Floudas D."/>
            <person name="Binder M."/>
            <person name="Riley R."/>
            <person name="Barry K."/>
            <person name="Blanchette R.A."/>
            <person name="Henrissat B."/>
            <person name="Martinez A.T."/>
            <person name="Otillar R."/>
            <person name="Spatafora J.W."/>
            <person name="Yadav J.S."/>
            <person name="Aerts A."/>
            <person name="Benoit I."/>
            <person name="Boyd A."/>
            <person name="Carlson A."/>
            <person name="Copeland A."/>
            <person name="Coutinho P.M."/>
            <person name="de Vries R.P."/>
            <person name="Ferreira P."/>
            <person name="Findley K."/>
            <person name="Foster B."/>
            <person name="Gaskell J."/>
            <person name="Glotzer D."/>
            <person name="Gorecki P."/>
            <person name="Heitman J."/>
            <person name="Hesse C."/>
            <person name="Hori C."/>
            <person name="Igarashi K."/>
            <person name="Jurgens J.A."/>
            <person name="Kallen N."/>
            <person name="Kersten P."/>
            <person name="Kohler A."/>
            <person name="Kuees U."/>
            <person name="Kumar T.K.A."/>
            <person name="Kuo A."/>
            <person name="LaButti K."/>
            <person name="Larrondo L.F."/>
            <person name="Lindquist E."/>
            <person name="Ling A."/>
            <person name="Lombard V."/>
            <person name="Lucas S."/>
            <person name="Lundell T."/>
            <person name="Martin R."/>
            <person name="McLaughlin D.J."/>
            <person name="Morgenstern I."/>
            <person name="Morin E."/>
            <person name="Murat C."/>
            <person name="Nagy L.G."/>
            <person name="Nolan M."/>
            <person name="Ohm R.A."/>
            <person name="Patyshakuliyeva A."/>
            <person name="Rokas A."/>
            <person name="Ruiz-Duenas F.J."/>
            <person name="Sabat G."/>
            <person name="Salamov A."/>
            <person name="Samejima M."/>
            <person name="Schmutz J."/>
            <person name="Slot J.C."/>
            <person name="St John F."/>
            <person name="Stenlid J."/>
            <person name="Sun H."/>
            <person name="Sun S."/>
            <person name="Syed K."/>
            <person name="Tsang A."/>
            <person name="Wiebenga A."/>
            <person name="Young D."/>
            <person name="Pisabarro A."/>
            <person name="Eastwood D.C."/>
            <person name="Martin F."/>
            <person name="Cullen D."/>
            <person name="Grigoriev I.V."/>
            <person name="Hibbett D.S."/>
        </authorList>
    </citation>
    <scope>NUCLEOTIDE SEQUENCE [LARGE SCALE GENOMIC DNA]</scope>
    <source>
        <strain evidence="5 6">DJM-731 SS1</strain>
    </source>
</reference>
<dbReference type="OMA" id="RCHRFIY"/>
<dbReference type="InterPro" id="IPR002675">
    <property type="entry name" value="Ribosomal_eL38"/>
</dbReference>
<evidence type="ECO:0000256" key="1">
    <source>
        <dbReference type="ARBA" id="ARBA00007803"/>
    </source>
</evidence>
<dbReference type="AlphaFoldDB" id="M5FU86"/>
<name>M5FU86_DACPD</name>
<dbReference type="OrthoDB" id="10250488at2759"/>
<comment type="similarity">
    <text evidence="1 4">Belongs to the eukaryotic ribosomal protein eL38 family.</text>
</comment>
<evidence type="ECO:0000313" key="6">
    <source>
        <dbReference type="Proteomes" id="UP000030653"/>
    </source>
</evidence>
<keyword evidence="6" id="KW-1185">Reference proteome</keyword>
<dbReference type="InterPro" id="IPR038464">
    <property type="entry name" value="Ribosomal_eL38_sf"/>
</dbReference>